<dbReference type="EMBL" id="UARK01000001">
    <property type="protein sequence ID" value="SPW23708.1"/>
    <property type="molecule type" value="Genomic_DNA"/>
</dbReference>
<dbReference type="RefSeq" id="WP_005525159.1">
    <property type="nucleotide sequence ID" value="NZ_CP050134.2"/>
</dbReference>
<evidence type="ECO:0000313" key="4">
    <source>
        <dbReference type="Proteomes" id="UP000249886"/>
    </source>
</evidence>
<proteinExistence type="predicted"/>
<sequence>MAKRKKNQEQLPEGMSRRQAKLAARAAERAALARDPRPYGNLPFEADLIALQEFVPSATVKVAVPGAERDVYLCTVLPGGGAVLVRDDGAYVALQTRNQSYNPHRDLTRALEWAITAQPGEELESAVAENVEPKLDKLIPAMAPEDIRVFDDFTWWIPAGTEVNPQYAQAIKAANDSVMPSRRITTDIAGAAWWIDTGDKAHIRWVRTENEDKVVRALARIAARGELKLGEETKFAGVFRTHGIAVPVWDLDPDRDYTNYAAELKRVDKAILAELDNDAQLSSEERRQLENIKSRQVTI</sequence>
<dbReference type="GeneID" id="84573451"/>
<name>A0A6H9XQR4_9CORY</name>
<gene>
    <name evidence="3" type="ORF">NCTC10254_00065</name>
</gene>
<feature type="domain" description="DUF5926" evidence="2">
    <location>
        <begin position="38"/>
        <end position="299"/>
    </location>
</feature>
<reference evidence="3 4" key="1">
    <citation type="submission" date="2018-06" db="EMBL/GenBank/DDBJ databases">
        <authorList>
            <consortium name="Pathogen Informatics"/>
            <person name="Doyle S."/>
        </authorList>
    </citation>
    <scope>NUCLEOTIDE SEQUENCE [LARGE SCALE GENOMIC DNA]</scope>
    <source>
        <strain evidence="3 4">NCTC10254</strain>
    </source>
</reference>
<dbReference type="Pfam" id="PF19348">
    <property type="entry name" value="DUF5926"/>
    <property type="match status" value="1"/>
</dbReference>
<protein>
    <submittedName>
        <fullName evidence="3">SEC-C domain-containing protein</fullName>
    </submittedName>
</protein>
<accession>A0A6H9XQR4</accession>
<dbReference type="AlphaFoldDB" id="A0A6H9XQR4"/>
<feature type="region of interest" description="Disordered" evidence="1">
    <location>
        <begin position="1"/>
        <end position="20"/>
    </location>
</feature>
<organism evidence="3 4">
    <name type="scientific">Corynebacterium matruchotii</name>
    <dbReference type="NCBI Taxonomy" id="43768"/>
    <lineage>
        <taxon>Bacteria</taxon>
        <taxon>Bacillati</taxon>
        <taxon>Actinomycetota</taxon>
        <taxon>Actinomycetes</taxon>
        <taxon>Mycobacteriales</taxon>
        <taxon>Corynebacteriaceae</taxon>
        <taxon>Corynebacterium</taxon>
    </lineage>
</organism>
<comment type="caution">
    <text evidence="3">The sequence shown here is derived from an EMBL/GenBank/DDBJ whole genome shotgun (WGS) entry which is preliminary data.</text>
</comment>
<evidence type="ECO:0000313" key="3">
    <source>
        <dbReference type="EMBL" id="SPW23708.1"/>
    </source>
</evidence>
<evidence type="ECO:0000256" key="1">
    <source>
        <dbReference type="SAM" id="MobiDB-lite"/>
    </source>
</evidence>
<evidence type="ECO:0000259" key="2">
    <source>
        <dbReference type="Pfam" id="PF19348"/>
    </source>
</evidence>
<dbReference type="Proteomes" id="UP000249886">
    <property type="component" value="Unassembled WGS sequence"/>
</dbReference>
<dbReference type="InterPro" id="IPR045970">
    <property type="entry name" value="DUF5926"/>
</dbReference>